<keyword evidence="3" id="KW-1185">Reference proteome</keyword>
<evidence type="ECO:0000256" key="1">
    <source>
        <dbReference type="SAM" id="SignalP"/>
    </source>
</evidence>
<comment type="caution">
    <text evidence="2">The sequence shown here is derived from an EMBL/GenBank/DDBJ whole genome shotgun (WGS) entry which is preliminary data.</text>
</comment>
<keyword evidence="1" id="KW-0732">Signal</keyword>
<gene>
    <name evidence="2" type="ORF">PVAND_013895</name>
</gene>
<dbReference type="OrthoDB" id="10486295at2759"/>
<dbReference type="Proteomes" id="UP001107558">
    <property type="component" value="Chromosome 1"/>
</dbReference>
<dbReference type="AlphaFoldDB" id="A0A9J6CSP0"/>
<evidence type="ECO:0000313" key="3">
    <source>
        <dbReference type="Proteomes" id="UP001107558"/>
    </source>
</evidence>
<accession>A0A9J6CSP0</accession>
<sequence>MCLIKKFLIFSFLIITCESKLYEGKCPKIHLNVSISCDIFIQNEDLHIVGTVEMPSTTLNFFHNPFKSINCMRFALYCGNNIDHALRFIFSCHFDERNHFCFPIRFLQTNENGLYDLEFDFLPGSQCEKSIIKNEVFLLYNDAFNQMILYGCWEVDENQSEQGIWFLSSDEQITKNNIDEFKKLMRNVLNNINLKLVDDMVFYTEDNTACRCESCKYFIDCDISKEKSGDSTYTQHYLFSYIILIRIFISCYGLSFFEV</sequence>
<dbReference type="InterPro" id="IPR012674">
    <property type="entry name" value="Calycin"/>
</dbReference>
<dbReference type="EMBL" id="JADBJN010000001">
    <property type="protein sequence ID" value="KAG5684678.1"/>
    <property type="molecule type" value="Genomic_DNA"/>
</dbReference>
<name>A0A9J6CSP0_POLVA</name>
<feature type="signal peptide" evidence="1">
    <location>
        <begin position="1"/>
        <end position="19"/>
    </location>
</feature>
<evidence type="ECO:0000313" key="2">
    <source>
        <dbReference type="EMBL" id="KAG5684678.1"/>
    </source>
</evidence>
<feature type="chain" id="PRO_5039909737" evidence="1">
    <location>
        <begin position="20"/>
        <end position="259"/>
    </location>
</feature>
<organism evidence="2 3">
    <name type="scientific">Polypedilum vanderplanki</name>
    <name type="common">Sleeping chironomid midge</name>
    <dbReference type="NCBI Taxonomy" id="319348"/>
    <lineage>
        <taxon>Eukaryota</taxon>
        <taxon>Metazoa</taxon>
        <taxon>Ecdysozoa</taxon>
        <taxon>Arthropoda</taxon>
        <taxon>Hexapoda</taxon>
        <taxon>Insecta</taxon>
        <taxon>Pterygota</taxon>
        <taxon>Neoptera</taxon>
        <taxon>Endopterygota</taxon>
        <taxon>Diptera</taxon>
        <taxon>Nematocera</taxon>
        <taxon>Chironomoidea</taxon>
        <taxon>Chironomidae</taxon>
        <taxon>Chironominae</taxon>
        <taxon>Polypedilum</taxon>
        <taxon>Polypedilum</taxon>
    </lineage>
</organism>
<proteinExistence type="predicted"/>
<dbReference type="SUPFAM" id="SSF50814">
    <property type="entry name" value="Lipocalins"/>
    <property type="match status" value="1"/>
</dbReference>
<reference evidence="2" key="1">
    <citation type="submission" date="2021-03" db="EMBL/GenBank/DDBJ databases">
        <title>Chromosome level genome of the anhydrobiotic midge Polypedilum vanderplanki.</title>
        <authorList>
            <person name="Yoshida Y."/>
            <person name="Kikawada T."/>
            <person name="Gusev O."/>
        </authorList>
    </citation>
    <scope>NUCLEOTIDE SEQUENCE</scope>
    <source>
        <strain evidence="2">NIAS01</strain>
        <tissue evidence="2">Whole body or cell culture</tissue>
    </source>
</reference>
<protein>
    <submittedName>
        <fullName evidence="2">Uncharacterized protein</fullName>
    </submittedName>
</protein>